<dbReference type="EMBL" id="DXGC01000004">
    <property type="protein sequence ID" value="HIW90107.1"/>
    <property type="molecule type" value="Genomic_DNA"/>
</dbReference>
<sequence>MSNTTPQSPESPQPSSSPAPDALVRLPLSLLKPPASVRRTAERCAGLLRHPRARIRVTPGWQAPSSTVVLPAGTATVFVSRHRVSPAMWRKLTKADIDTAAPDAPLHLVTLSAVTETDQLHGTLRDMTVSVHSLFRHILAPGPGNSRDRTDTRGPEWIGAESCGRLHPDGSSLEWTWHALLTAEQLERQTSPGGRNSGSGADPGEDVAA</sequence>
<dbReference type="Proteomes" id="UP000824190">
    <property type="component" value="Unassembled WGS sequence"/>
</dbReference>
<gene>
    <name evidence="2" type="ORF">H9870_00325</name>
</gene>
<reference evidence="2" key="2">
    <citation type="submission" date="2021-04" db="EMBL/GenBank/DDBJ databases">
        <authorList>
            <person name="Gilroy R."/>
        </authorList>
    </citation>
    <scope>NUCLEOTIDE SEQUENCE</scope>
    <source>
        <strain evidence="2">CHK32-1732</strain>
    </source>
</reference>
<reference evidence="2" key="1">
    <citation type="journal article" date="2021" name="PeerJ">
        <title>Extensive microbial diversity within the chicken gut microbiome revealed by metagenomics and culture.</title>
        <authorList>
            <person name="Gilroy R."/>
            <person name="Ravi A."/>
            <person name="Getino M."/>
            <person name="Pursley I."/>
            <person name="Horton D.L."/>
            <person name="Alikhan N.F."/>
            <person name="Baker D."/>
            <person name="Gharbi K."/>
            <person name="Hall N."/>
            <person name="Watson M."/>
            <person name="Adriaenssens E.M."/>
            <person name="Foster-Nyarko E."/>
            <person name="Jarju S."/>
            <person name="Secka A."/>
            <person name="Antonio M."/>
            <person name="Oren A."/>
            <person name="Chaudhuri R.R."/>
            <person name="La Ragione R."/>
            <person name="Hildebrand F."/>
            <person name="Pallen M.J."/>
        </authorList>
    </citation>
    <scope>NUCLEOTIDE SEQUENCE</scope>
    <source>
        <strain evidence="2">CHK32-1732</strain>
    </source>
</reference>
<feature type="region of interest" description="Disordered" evidence="1">
    <location>
        <begin position="1"/>
        <end position="21"/>
    </location>
</feature>
<comment type="caution">
    <text evidence="2">The sequence shown here is derived from an EMBL/GenBank/DDBJ whole genome shotgun (WGS) entry which is preliminary data.</text>
</comment>
<accession>A0A9D1RM96</accession>
<proteinExistence type="predicted"/>
<name>A0A9D1RM96_9CORY</name>
<evidence type="ECO:0000256" key="1">
    <source>
        <dbReference type="SAM" id="MobiDB-lite"/>
    </source>
</evidence>
<dbReference type="AlphaFoldDB" id="A0A9D1RM96"/>
<organism evidence="2 3">
    <name type="scientific">Candidatus Corynebacterium avicola</name>
    <dbReference type="NCBI Taxonomy" id="2838527"/>
    <lineage>
        <taxon>Bacteria</taxon>
        <taxon>Bacillati</taxon>
        <taxon>Actinomycetota</taxon>
        <taxon>Actinomycetes</taxon>
        <taxon>Mycobacteriales</taxon>
        <taxon>Corynebacteriaceae</taxon>
        <taxon>Corynebacterium</taxon>
    </lineage>
</organism>
<evidence type="ECO:0000313" key="2">
    <source>
        <dbReference type="EMBL" id="HIW90107.1"/>
    </source>
</evidence>
<feature type="region of interest" description="Disordered" evidence="1">
    <location>
        <begin position="184"/>
        <end position="209"/>
    </location>
</feature>
<protein>
    <submittedName>
        <fullName evidence="2">Uncharacterized protein</fullName>
    </submittedName>
</protein>
<evidence type="ECO:0000313" key="3">
    <source>
        <dbReference type="Proteomes" id="UP000824190"/>
    </source>
</evidence>